<feature type="signal peptide" evidence="1">
    <location>
        <begin position="1"/>
        <end position="26"/>
    </location>
</feature>
<keyword evidence="3" id="KW-1185">Reference proteome</keyword>
<accession>A0A371EBW7</accession>
<feature type="chain" id="PRO_5016843707" description="Reverse transcriptase zinc-binding domain-containing protein" evidence="1">
    <location>
        <begin position="27"/>
        <end position="142"/>
    </location>
</feature>
<dbReference type="Proteomes" id="UP000257109">
    <property type="component" value="Unassembled WGS sequence"/>
</dbReference>
<dbReference type="AlphaFoldDB" id="A0A371EBW7"/>
<evidence type="ECO:0000313" key="3">
    <source>
        <dbReference type="Proteomes" id="UP000257109"/>
    </source>
</evidence>
<dbReference type="OrthoDB" id="1435097at2759"/>
<evidence type="ECO:0000313" key="2">
    <source>
        <dbReference type="EMBL" id="RDX63515.1"/>
    </source>
</evidence>
<reference evidence="2" key="1">
    <citation type="submission" date="2018-05" db="EMBL/GenBank/DDBJ databases">
        <title>Draft genome of Mucuna pruriens seed.</title>
        <authorList>
            <person name="Nnadi N.E."/>
            <person name="Vos R."/>
            <person name="Hasami M.H."/>
            <person name="Devisetty U.K."/>
            <person name="Aguiy J.C."/>
        </authorList>
    </citation>
    <scope>NUCLEOTIDE SEQUENCE [LARGE SCALE GENOMIC DNA]</scope>
    <source>
        <strain evidence="2">JCA_2017</strain>
    </source>
</reference>
<keyword evidence="1" id="KW-0732">Signal</keyword>
<sequence>MKMHQLFCNVESKLIILLMRCLLVDKTDKWAITKWGGRHMCMNVMSSQDHNKLDSELICSCILAKNLKFSFCAWKAKQKIVAWVFGDRDDSCDLLPRWLERMVQCYSESTYKLETDDFVFNNQVDNYFCKFQCVFLVFRVSL</sequence>
<comment type="caution">
    <text evidence="2">The sequence shown here is derived from an EMBL/GenBank/DDBJ whole genome shotgun (WGS) entry which is preliminary data.</text>
</comment>
<feature type="non-terminal residue" evidence="2">
    <location>
        <position position="1"/>
    </location>
</feature>
<dbReference type="EMBL" id="QJKJ01014856">
    <property type="protein sequence ID" value="RDX63515.1"/>
    <property type="molecule type" value="Genomic_DNA"/>
</dbReference>
<evidence type="ECO:0000256" key="1">
    <source>
        <dbReference type="SAM" id="SignalP"/>
    </source>
</evidence>
<protein>
    <recommendedName>
        <fullName evidence="4">Reverse transcriptase zinc-binding domain-containing protein</fullName>
    </recommendedName>
</protein>
<gene>
    <name evidence="2" type="ORF">CR513_58054</name>
</gene>
<organism evidence="2 3">
    <name type="scientific">Mucuna pruriens</name>
    <name type="common">Velvet bean</name>
    <name type="synonym">Dolichos pruriens</name>
    <dbReference type="NCBI Taxonomy" id="157652"/>
    <lineage>
        <taxon>Eukaryota</taxon>
        <taxon>Viridiplantae</taxon>
        <taxon>Streptophyta</taxon>
        <taxon>Embryophyta</taxon>
        <taxon>Tracheophyta</taxon>
        <taxon>Spermatophyta</taxon>
        <taxon>Magnoliopsida</taxon>
        <taxon>eudicotyledons</taxon>
        <taxon>Gunneridae</taxon>
        <taxon>Pentapetalae</taxon>
        <taxon>rosids</taxon>
        <taxon>fabids</taxon>
        <taxon>Fabales</taxon>
        <taxon>Fabaceae</taxon>
        <taxon>Papilionoideae</taxon>
        <taxon>50 kb inversion clade</taxon>
        <taxon>NPAAA clade</taxon>
        <taxon>indigoferoid/millettioid clade</taxon>
        <taxon>Phaseoleae</taxon>
        <taxon>Mucuna</taxon>
    </lineage>
</organism>
<proteinExistence type="predicted"/>
<evidence type="ECO:0008006" key="4">
    <source>
        <dbReference type="Google" id="ProtNLM"/>
    </source>
</evidence>
<name>A0A371EBW7_MUCPR</name>